<organism evidence="1">
    <name type="scientific">Siphoviridae sp. ctnPP24</name>
    <dbReference type="NCBI Taxonomy" id="2825662"/>
    <lineage>
        <taxon>Viruses</taxon>
        <taxon>Duplodnaviria</taxon>
        <taxon>Heunggongvirae</taxon>
        <taxon>Uroviricota</taxon>
        <taxon>Caudoviricetes</taxon>
    </lineage>
</organism>
<accession>A0A8S5TYU9</accession>
<sequence length="88" mass="9596">MDGYRRKALIAAFGNKPDNELTRLGVGLEAHHTNCMKSGKVVLVPTEIHDLIHTLTRLGGNAYASGETENAETLTQCAQMLLAQFTIK</sequence>
<name>A0A8S5TYU9_9CAUD</name>
<dbReference type="EMBL" id="BK015962">
    <property type="protein sequence ID" value="DAF87351.1"/>
    <property type="molecule type" value="Genomic_DNA"/>
</dbReference>
<proteinExistence type="predicted"/>
<reference evidence="1" key="1">
    <citation type="journal article" date="2021" name="Proc. Natl. Acad. Sci. U.S.A.">
        <title>A Catalog of Tens of Thousands of Viruses from Human Metagenomes Reveals Hidden Associations with Chronic Diseases.</title>
        <authorList>
            <person name="Tisza M.J."/>
            <person name="Buck C.B."/>
        </authorList>
    </citation>
    <scope>NUCLEOTIDE SEQUENCE</scope>
    <source>
        <strain evidence="1">CtnPP24</strain>
    </source>
</reference>
<protein>
    <submittedName>
        <fullName evidence="1">Uncharacterized protein</fullName>
    </submittedName>
</protein>
<evidence type="ECO:0000313" key="1">
    <source>
        <dbReference type="EMBL" id="DAF87351.1"/>
    </source>
</evidence>